<evidence type="ECO:0000313" key="1">
    <source>
        <dbReference type="EMBL" id="ONK58115.1"/>
    </source>
</evidence>
<organism evidence="1 2">
    <name type="scientific">Asparagus officinalis</name>
    <name type="common">Garden asparagus</name>
    <dbReference type="NCBI Taxonomy" id="4686"/>
    <lineage>
        <taxon>Eukaryota</taxon>
        <taxon>Viridiplantae</taxon>
        <taxon>Streptophyta</taxon>
        <taxon>Embryophyta</taxon>
        <taxon>Tracheophyta</taxon>
        <taxon>Spermatophyta</taxon>
        <taxon>Magnoliopsida</taxon>
        <taxon>Liliopsida</taxon>
        <taxon>Asparagales</taxon>
        <taxon>Asparagaceae</taxon>
        <taxon>Asparagoideae</taxon>
        <taxon>Asparagus</taxon>
    </lineage>
</organism>
<proteinExistence type="predicted"/>
<accession>A0A5P1E9E2</accession>
<protein>
    <submittedName>
        <fullName evidence="1">Uncharacterized protein</fullName>
    </submittedName>
</protein>
<name>A0A5P1E9E2_ASPOF</name>
<evidence type="ECO:0000313" key="2">
    <source>
        <dbReference type="Proteomes" id="UP000243459"/>
    </source>
</evidence>
<dbReference type="EMBL" id="CM007389">
    <property type="protein sequence ID" value="ONK58115.1"/>
    <property type="molecule type" value="Genomic_DNA"/>
</dbReference>
<reference evidence="2" key="1">
    <citation type="journal article" date="2017" name="Nat. Commun.">
        <title>The asparagus genome sheds light on the origin and evolution of a young Y chromosome.</title>
        <authorList>
            <person name="Harkess A."/>
            <person name="Zhou J."/>
            <person name="Xu C."/>
            <person name="Bowers J.E."/>
            <person name="Van der Hulst R."/>
            <person name="Ayyampalayam S."/>
            <person name="Mercati F."/>
            <person name="Riccardi P."/>
            <person name="McKain M.R."/>
            <person name="Kakrana A."/>
            <person name="Tang H."/>
            <person name="Ray J."/>
            <person name="Groenendijk J."/>
            <person name="Arikit S."/>
            <person name="Mathioni S.M."/>
            <person name="Nakano M."/>
            <person name="Shan H."/>
            <person name="Telgmann-Rauber A."/>
            <person name="Kanno A."/>
            <person name="Yue Z."/>
            <person name="Chen H."/>
            <person name="Li W."/>
            <person name="Chen Y."/>
            <person name="Xu X."/>
            <person name="Zhang Y."/>
            <person name="Luo S."/>
            <person name="Chen H."/>
            <person name="Gao J."/>
            <person name="Mao Z."/>
            <person name="Pires J.C."/>
            <person name="Luo M."/>
            <person name="Kudrna D."/>
            <person name="Wing R.A."/>
            <person name="Meyers B.C."/>
            <person name="Yi K."/>
            <person name="Kong H."/>
            <person name="Lavrijsen P."/>
            <person name="Sunseri F."/>
            <person name="Falavigna A."/>
            <person name="Ye Y."/>
            <person name="Leebens-Mack J.H."/>
            <person name="Chen G."/>
        </authorList>
    </citation>
    <scope>NUCLEOTIDE SEQUENCE [LARGE SCALE GENOMIC DNA]</scope>
    <source>
        <strain evidence="2">cv. DH0086</strain>
    </source>
</reference>
<keyword evidence="2" id="KW-1185">Reference proteome</keyword>
<dbReference type="Proteomes" id="UP000243459">
    <property type="component" value="Chromosome 9"/>
</dbReference>
<dbReference type="AlphaFoldDB" id="A0A5P1E9E2"/>
<gene>
    <name evidence="1" type="ORF">A4U43_C09F8280</name>
</gene>
<dbReference type="Gramene" id="ONK58115">
    <property type="protein sequence ID" value="ONK58115"/>
    <property type="gene ID" value="A4U43_C09F8280"/>
</dbReference>
<sequence length="126" mass="13567">MGAVRNMEEDGSVTWLEPSRSSSRGFLAARCMSMGGETALGEARSARGAVDGKGHGWSEMAWGMSREESDCRPARATRKGVAQAPAGVVDFFRGPVFSSGDGRRLVIKATRRRKEWNDGDRESGAS</sequence>